<protein>
    <submittedName>
        <fullName evidence="2">Uncharacterized protein</fullName>
    </submittedName>
</protein>
<organism evidence="2 3">
    <name type="scientific">Sparus aurata</name>
    <name type="common">Gilthead sea bream</name>
    <dbReference type="NCBI Taxonomy" id="8175"/>
    <lineage>
        <taxon>Eukaryota</taxon>
        <taxon>Metazoa</taxon>
        <taxon>Chordata</taxon>
        <taxon>Craniata</taxon>
        <taxon>Vertebrata</taxon>
        <taxon>Euteleostomi</taxon>
        <taxon>Actinopterygii</taxon>
        <taxon>Neopterygii</taxon>
        <taxon>Teleostei</taxon>
        <taxon>Neoteleostei</taxon>
        <taxon>Acanthomorphata</taxon>
        <taxon>Eupercaria</taxon>
        <taxon>Spariformes</taxon>
        <taxon>Sparidae</taxon>
        <taxon>Sparus</taxon>
    </lineage>
</organism>
<reference evidence="2" key="2">
    <citation type="submission" date="2025-08" db="UniProtKB">
        <authorList>
            <consortium name="Ensembl"/>
        </authorList>
    </citation>
    <scope>IDENTIFICATION</scope>
</reference>
<reference evidence="2" key="3">
    <citation type="submission" date="2025-09" db="UniProtKB">
        <authorList>
            <consortium name="Ensembl"/>
        </authorList>
    </citation>
    <scope>IDENTIFICATION</scope>
</reference>
<sequence length="69" mass="8013">FRLLKHAMALLLSRPLPTPCGAVHFHRHIYYGRDDCIRRGTKDCVLRGLCSLFDRCYCDVAHPLQKIML</sequence>
<dbReference type="InParanoid" id="A0A671TN64"/>
<dbReference type="Proteomes" id="UP000472265">
    <property type="component" value="Chromosome 10"/>
</dbReference>
<evidence type="ECO:0000313" key="3">
    <source>
        <dbReference type="Proteomes" id="UP000472265"/>
    </source>
</evidence>
<feature type="chain" id="PRO_5025592989" evidence="1">
    <location>
        <begin position="23"/>
        <end position="69"/>
    </location>
</feature>
<dbReference type="Ensembl" id="ENSSAUT00010003663.1">
    <property type="protein sequence ID" value="ENSSAUP00010003379.1"/>
    <property type="gene ID" value="ENSSAUG00010001801.1"/>
</dbReference>
<reference evidence="2" key="1">
    <citation type="submission" date="2021-04" db="EMBL/GenBank/DDBJ databases">
        <authorList>
            <consortium name="Wellcome Sanger Institute Data Sharing"/>
        </authorList>
    </citation>
    <scope>NUCLEOTIDE SEQUENCE [LARGE SCALE GENOMIC DNA]</scope>
</reference>
<evidence type="ECO:0000256" key="1">
    <source>
        <dbReference type="SAM" id="SignalP"/>
    </source>
</evidence>
<dbReference type="AlphaFoldDB" id="A0A671TN64"/>
<keyword evidence="3" id="KW-1185">Reference proteome</keyword>
<accession>A0A671TN64</accession>
<feature type="signal peptide" evidence="1">
    <location>
        <begin position="1"/>
        <end position="22"/>
    </location>
</feature>
<evidence type="ECO:0000313" key="2">
    <source>
        <dbReference type="Ensembl" id="ENSSAUP00010003379.1"/>
    </source>
</evidence>
<name>A0A671TN64_SPAAU</name>
<keyword evidence="1" id="KW-0732">Signal</keyword>
<proteinExistence type="predicted"/>